<dbReference type="OrthoDB" id="68483at2759"/>
<comment type="caution">
    <text evidence="8">The sequence shown here is derived from an EMBL/GenBank/DDBJ whole genome shotgun (WGS) entry which is preliminary data.</text>
</comment>
<dbReference type="Gene3D" id="3.30.200.20">
    <property type="entry name" value="Phosphorylase Kinase, domain 1"/>
    <property type="match status" value="1"/>
</dbReference>
<dbReference type="PANTHER" id="PTHR43671:SF13">
    <property type="entry name" value="SERINE_THREONINE-PROTEIN KINASE NEK2"/>
    <property type="match status" value="1"/>
</dbReference>
<evidence type="ECO:0000313" key="8">
    <source>
        <dbReference type="EMBL" id="CAE8639589.1"/>
    </source>
</evidence>
<dbReference type="EMBL" id="CAJNNV010032312">
    <property type="protein sequence ID" value="CAE8639589.1"/>
    <property type="molecule type" value="Genomic_DNA"/>
</dbReference>
<keyword evidence="2" id="KW-0808">Transferase</keyword>
<feature type="region of interest" description="Disordered" evidence="6">
    <location>
        <begin position="612"/>
        <end position="636"/>
    </location>
</feature>
<dbReference type="SUPFAM" id="SSF56112">
    <property type="entry name" value="Protein kinase-like (PK-like)"/>
    <property type="match status" value="1"/>
</dbReference>
<dbReference type="SMART" id="SM00220">
    <property type="entry name" value="S_TKc"/>
    <property type="match status" value="1"/>
</dbReference>
<evidence type="ECO:0000256" key="3">
    <source>
        <dbReference type="ARBA" id="ARBA00022741"/>
    </source>
</evidence>
<organism evidence="8 9">
    <name type="scientific">Polarella glacialis</name>
    <name type="common">Dinoflagellate</name>
    <dbReference type="NCBI Taxonomy" id="89957"/>
    <lineage>
        <taxon>Eukaryota</taxon>
        <taxon>Sar</taxon>
        <taxon>Alveolata</taxon>
        <taxon>Dinophyceae</taxon>
        <taxon>Suessiales</taxon>
        <taxon>Suessiaceae</taxon>
        <taxon>Polarella</taxon>
    </lineage>
</organism>
<dbReference type="EC" id="2.7.11.1" evidence="1"/>
<dbReference type="InterPro" id="IPR000719">
    <property type="entry name" value="Prot_kinase_dom"/>
</dbReference>
<keyword evidence="4" id="KW-0418">Kinase</keyword>
<dbReference type="Proteomes" id="UP000654075">
    <property type="component" value="Unassembled WGS sequence"/>
</dbReference>
<reference evidence="8" key="1">
    <citation type="submission" date="2021-02" db="EMBL/GenBank/DDBJ databases">
        <authorList>
            <person name="Dougan E. K."/>
            <person name="Rhodes N."/>
            <person name="Thang M."/>
            <person name="Chan C."/>
        </authorList>
    </citation>
    <scope>NUCLEOTIDE SEQUENCE</scope>
</reference>
<feature type="domain" description="Protein kinase" evidence="7">
    <location>
        <begin position="212"/>
        <end position="514"/>
    </location>
</feature>
<proteinExistence type="predicted"/>
<evidence type="ECO:0000256" key="6">
    <source>
        <dbReference type="SAM" id="MobiDB-lite"/>
    </source>
</evidence>
<evidence type="ECO:0000256" key="5">
    <source>
        <dbReference type="ARBA" id="ARBA00022840"/>
    </source>
</evidence>
<dbReference type="PANTHER" id="PTHR43671">
    <property type="entry name" value="SERINE/THREONINE-PROTEIN KINASE NEK"/>
    <property type="match status" value="1"/>
</dbReference>
<evidence type="ECO:0000256" key="1">
    <source>
        <dbReference type="ARBA" id="ARBA00012513"/>
    </source>
</evidence>
<keyword evidence="9" id="KW-1185">Reference proteome</keyword>
<evidence type="ECO:0000256" key="4">
    <source>
        <dbReference type="ARBA" id="ARBA00022777"/>
    </source>
</evidence>
<keyword evidence="5" id="KW-0067">ATP-binding</keyword>
<dbReference type="InterPro" id="IPR050660">
    <property type="entry name" value="NEK_Ser/Thr_kinase"/>
</dbReference>
<dbReference type="InterPro" id="IPR011009">
    <property type="entry name" value="Kinase-like_dom_sf"/>
</dbReference>
<dbReference type="Gene3D" id="1.10.510.10">
    <property type="entry name" value="Transferase(Phosphotransferase) domain 1"/>
    <property type="match status" value="1"/>
</dbReference>
<dbReference type="Pfam" id="PF00069">
    <property type="entry name" value="Pkinase"/>
    <property type="match status" value="1"/>
</dbReference>
<dbReference type="InterPro" id="IPR008271">
    <property type="entry name" value="Ser/Thr_kinase_AS"/>
</dbReference>
<evidence type="ECO:0000256" key="2">
    <source>
        <dbReference type="ARBA" id="ARBA00022679"/>
    </source>
</evidence>
<dbReference type="PROSITE" id="PS00108">
    <property type="entry name" value="PROTEIN_KINASE_ST"/>
    <property type="match status" value="1"/>
</dbReference>
<keyword evidence="3" id="KW-0547">Nucleotide-binding</keyword>
<feature type="compositionally biased region" description="Low complexity" evidence="6">
    <location>
        <begin position="567"/>
        <end position="581"/>
    </location>
</feature>
<gene>
    <name evidence="8" type="ORF">PGLA1383_LOCUS54615</name>
</gene>
<dbReference type="AlphaFoldDB" id="A0A813HPZ8"/>
<feature type="region of interest" description="Disordered" evidence="6">
    <location>
        <begin position="558"/>
        <end position="581"/>
    </location>
</feature>
<dbReference type="PROSITE" id="PS50011">
    <property type="entry name" value="PROTEIN_KINASE_DOM"/>
    <property type="match status" value="1"/>
</dbReference>
<feature type="region of interest" description="Disordered" evidence="6">
    <location>
        <begin position="658"/>
        <end position="720"/>
    </location>
</feature>
<protein>
    <recommendedName>
        <fullName evidence="1">non-specific serine/threonine protein kinase</fullName>
        <ecNumber evidence="1">2.7.11.1</ecNumber>
    </recommendedName>
</protein>
<dbReference type="GO" id="GO:0005524">
    <property type="term" value="F:ATP binding"/>
    <property type="evidence" value="ECO:0007669"/>
    <property type="project" value="UniProtKB-KW"/>
</dbReference>
<evidence type="ECO:0000313" key="9">
    <source>
        <dbReference type="Proteomes" id="UP000654075"/>
    </source>
</evidence>
<accession>A0A813HPZ8</accession>
<sequence length="740" mass="77902">MLSSTPQGCIPADGIRTSLWLHPIHRANALQLGGSASSSDGFVGSPVPWRAEVAGKGQSWKDDLRNLAQRAALGELPSAEGNRTESAENSQLAKPARHYVGITDSDLVVVALQEVRYSIPLLFSDIVAVAVDAVEVKAPKVEEGKSKAKYILVVAPRSSKEAGSRSDESDSVDREVWFLCFGGGVDATDVQRLLFALGRRGAIRGDLHECYLISHKALGTGGCGSVHLGQLRLKEEVSSAASGADQDQGVLCGANEPDFLAVRQTAVKLLITKPTCTGADDVRNEVGFLAQTRGHPNITALIGVFCFEEAKTASDDELDDGEDNGSKKKLRWGIVMELCHCGDLHDFVTANGAVPEAAGLELLCGTLSALAHLHGLRLIHRDVKSENILLGEDARPILADLGIAASMDDQQALQRRLGSPGYAAPEVVNGLPYNEKIDIFGLGVVTYFALTAHLPFAGPDVATVLRRTSRCKVKFAPEDFGHLRHGVIGLLKATLSKDAPSRPSAWRIFSAVWMLAPVEVRNSKSALDSYAAMQIPEAGSQGGKNAVTFSSGVSLSDETAATLRSGSAPEPRSSSRHPSLSPVVEAVLSAESVRPPVASPEALLETPPEALPETLPKALPQAPSAAGKPPEGKPRKAGVWNYLAGIRPGRHLIYPFKKQQATSDGSGGTIPSSPPGKAALCPTPPPDPRPKRTDAGSGTSPDPRTKRTDAGSGTPPCCGFAAASLETKSLGVPSQMSALE</sequence>
<dbReference type="GO" id="GO:0004674">
    <property type="term" value="F:protein serine/threonine kinase activity"/>
    <property type="evidence" value="ECO:0007669"/>
    <property type="project" value="UniProtKB-EC"/>
</dbReference>
<name>A0A813HPZ8_POLGL</name>
<evidence type="ECO:0000259" key="7">
    <source>
        <dbReference type="PROSITE" id="PS50011"/>
    </source>
</evidence>